<organism evidence="1 2">
    <name type="scientific">Iphiclides podalirius</name>
    <name type="common">scarce swallowtail</name>
    <dbReference type="NCBI Taxonomy" id="110791"/>
    <lineage>
        <taxon>Eukaryota</taxon>
        <taxon>Metazoa</taxon>
        <taxon>Ecdysozoa</taxon>
        <taxon>Arthropoda</taxon>
        <taxon>Hexapoda</taxon>
        <taxon>Insecta</taxon>
        <taxon>Pterygota</taxon>
        <taxon>Neoptera</taxon>
        <taxon>Endopterygota</taxon>
        <taxon>Lepidoptera</taxon>
        <taxon>Glossata</taxon>
        <taxon>Ditrysia</taxon>
        <taxon>Papilionoidea</taxon>
        <taxon>Papilionidae</taxon>
        <taxon>Papilioninae</taxon>
        <taxon>Iphiclides</taxon>
    </lineage>
</organism>
<proteinExistence type="predicted"/>
<dbReference type="Proteomes" id="UP000837857">
    <property type="component" value="Chromosome 12"/>
</dbReference>
<evidence type="ECO:0000313" key="2">
    <source>
        <dbReference type="Proteomes" id="UP000837857"/>
    </source>
</evidence>
<evidence type="ECO:0000313" key="1">
    <source>
        <dbReference type="EMBL" id="CAH2040135.1"/>
    </source>
</evidence>
<name>A0ABN8HRP9_9NEOP</name>
<reference evidence="1" key="1">
    <citation type="submission" date="2022-03" db="EMBL/GenBank/DDBJ databases">
        <authorList>
            <person name="Martin H S."/>
        </authorList>
    </citation>
    <scope>NUCLEOTIDE SEQUENCE</scope>
</reference>
<keyword evidence="2" id="KW-1185">Reference proteome</keyword>
<sequence length="93" mass="10302">MALVSSRNRRADVTSQIASCSANSANLECLPTATRRLRRDWSEIPRAFPPAIWILEKVLVIENNGEGWTTRVNGMERLVEGALDEHVQLNGAA</sequence>
<gene>
    <name evidence="1" type="ORF">IPOD504_LOCUS2307</name>
</gene>
<accession>A0ABN8HRP9</accession>
<dbReference type="EMBL" id="OW152824">
    <property type="protein sequence ID" value="CAH2040135.1"/>
    <property type="molecule type" value="Genomic_DNA"/>
</dbReference>
<feature type="non-terminal residue" evidence="1">
    <location>
        <position position="93"/>
    </location>
</feature>
<protein>
    <submittedName>
        <fullName evidence="1">Uncharacterized protein</fullName>
    </submittedName>
</protein>